<evidence type="ECO:0000256" key="3">
    <source>
        <dbReference type="ARBA" id="ARBA00022458"/>
    </source>
</evidence>
<dbReference type="Proteomes" id="UP000195139">
    <property type="component" value="Unassembled WGS sequence"/>
</dbReference>
<comment type="similarity">
    <text evidence="2 13">Belongs to the thiolase-like superfamily. Beta-ketoacyl-ACP synthases family.</text>
</comment>
<evidence type="ECO:0000256" key="11">
    <source>
        <dbReference type="ARBA" id="ARBA00039445"/>
    </source>
</evidence>
<dbReference type="SUPFAM" id="SSF53901">
    <property type="entry name" value="Thiolase-like"/>
    <property type="match status" value="2"/>
</dbReference>
<evidence type="ECO:0000256" key="13">
    <source>
        <dbReference type="RuleBase" id="RU003694"/>
    </source>
</evidence>
<keyword evidence="7" id="KW-0812">Transmembrane</keyword>
<dbReference type="InterPro" id="IPR014030">
    <property type="entry name" value="Ketoacyl_synth_N"/>
</dbReference>
<keyword evidence="9" id="KW-0472">Membrane</keyword>
<organism evidence="16">
    <name type="scientific">Candidatus Enterococcus mansonii</name>
    <dbReference type="NCBI Taxonomy" id="1834181"/>
    <lineage>
        <taxon>Bacteria</taxon>
        <taxon>Bacillati</taxon>
        <taxon>Bacillota</taxon>
        <taxon>Bacilli</taxon>
        <taxon>Lactobacillales</taxon>
        <taxon>Enterococcaceae</taxon>
        <taxon>Enterococcus</taxon>
    </lineage>
</organism>
<dbReference type="RefSeq" id="WP_086331084.1">
    <property type="nucleotide sequence ID" value="NZ_NGLE02000001.1"/>
</dbReference>
<proteinExistence type="inferred from homology"/>
<dbReference type="GO" id="GO:0006633">
    <property type="term" value="P:fatty acid biosynthetic process"/>
    <property type="evidence" value="ECO:0007669"/>
    <property type="project" value="TreeGrafter"/>
</dbReference>
<keyword evidence="4" id="KW-1003">Cell membrane</keyword>
<comment type="caution">
    <text evidence="16">The sequence shown here is derived from an EMBL/GenBank/DDBJ whole genome shotgun (WGS) entry which is preliminary data.</text>
</comment>
<dbReference type="SMART" id="SM00825">
    <property type="entry name" value="PKS_KS"/>
    <property type="match status" value="1"/>
</dbReference>
<evidence type="ECO:0000313" key="16">
    <source>
        <dbReference type="EMBL" id="OTO07936.1"/>
    </source>
</evidence>
<dbReference type="Pfam" id="PF02801">
    <property type="entry name" value="Ketoacyl-synt_C"/>
    <property type="match status" value="1"/>
</dbReference>
<dbReference type="InterPro" id="IPR000794">
    <property type="entry name" value="Beta-ketoacyl_synthase"/>
</dbReference>
<dbReference type="InterPro" id="IPR016039">
    <property type="entry name" value="Thiolase-like"/>
</dbReference>
<dbReference type="EMBL" id="NGLE02000001">
    <property type="protein sequence ID" value="MEI5993684.1"/>
    <property type="molecule type" value="Genomic_DNA"/>
</dbReference>
<evidence type="ECO:0000256" key="7">
    <source>
        <dbReference type="ARBA" id="ARBA00022692"/>
    </source>
</evidence>
<keyword evidence="17" id="KW-1185">Reference proteome</keyword>
<dbReference type="Pfam" id="PF00109">
    <property type="entry name" value="ketoacyl-synt"/>
    <property type="match status" value="1"/>
</dbReference>
<dbReference type="PROSITE" id="PS52004">
    <property type="entry name" value="KS3_2"/>
    <property type="match status" value="1"/>
</dbReference>
<evidence type="ECO:0000256" key="5">
    <source>
        <dbReference type="ARBA" id="ARBA00022519"/>
    </source>
</evidence>
<sequence>MTKHRVVVTGIGVICANGNNKDEFFENTINGVSGLKECSLFDGSKLSTSFVGEIEREMPYLTTSSDEPERIDHIVKNSVEELLEDSGLTKENIQQMEDRACLSFATSLASNGRILGYVNDKENGKKNADWLVKIPQFVSTIKEETGVEGGCYTTMSACAAGTTAAGIAFDLIQQENAELVIVGGADPMTEFSNYGFHALRSLSNNQCRPFDKQRDGINIGEGGAFFTFETLEHAKKRGAKIYGEVLGYGINNDAYHITSPDPKGVGATASMNMAVKDHPHVLDKINYVNAHGTGTKLNDVMEAGAIDRFFEKSQKQPYVSSNKSMIGHCLAAAGALELASTMLSIHHQIVPPTIRLEDKLDECGANHFNTSKEELVVDYALSNSFAFAGNTASIFVGRLHE</sequence>
<dbReference type="EMBL" id="NGLE01000003">
    <property type="protein sequence ID" value="OTO07936.1"/>
    <property type="molecule type" value="Genomic_DNA"/>
</dbReference>
<dbReference type="InterPro" id="IPR020841">
    <property type="entry name" value="PKS_Beta-ketoAc_synthase_dom"/>
</dbReference>
<evidence type="ECO:0000256" key="10">
    <source>
        <dbReference type="ARBA" id="ARBA00037576"/>
    </source>
</evidence>
<dbReference type="GO" id="GO:0004315">
    <property type="term" value="F:3-oxoacyl-[acyl-carrier-protein] synthase activity"/>
    <property type="evidence" value="ECO:0007669"/>
    <property type="project" value="TreeGrafter"/>
</dbReference>
<dbReference type="STRING" id="1834181.A5880_002206"/>
<accession>A0A242CCL4</accession>
<reference evidence="16" key="1">
    <citation type="submission" date="2017-05" db="EMBL/GenBank/DDBJ databases">
        <title>The Genome Sequence of Enterococcus sp. 4G2_DIV0659.</title>
        <authorList>
            <consortium name="The Broad Institute Genomics Platform"/>
            <consortium name="The Broad Institute Genomic Center for Infectious Diseases"/>
            <person name="Earl A."/>
            <person name="Manson A."/>
            <person name="Schwartman J."/>
            <person name="Gilmore M."/>
            <person name="Abouelleil A."/>
            <person name="Cao P."/>
            <person name="Chapman S."/>
            <person name="Cusick C."/>
            <person name="Shea T."/>
            <person name="Young S."/>
            <person name="Neafsey D."/>
            <person name="Nusbaum C."/>
            <person name="Birren B."/>
        </authorList>
    </citation>
    <scope>NUCLEOTIDE SEQUENCE [LARGE SCALE GENOMIC DNA]</scope>
    <source>
        <strain evidence="16">4G2_DIV0659</strain>
    </source>
</reference>
<evidence type="ECO:0000256" key="12">
    <source>
        <dbReference type="ARBA" id="ARBA00041756"/>
    </source>
</evidence>
<dbReference type="AlphaFoldDB" id="A0A242CCL4"/>
<evidence type="ECO:0000259" key="14">
    <source>
        <dbReference type="PROSITE" id="PS52004"/>
    </source>
</evidence>
<evidence type="ECO:0000256" key="1">
    <source>
        <dbReference type="ARBA" id="ARBA00004533"/>
    </source>
</evidence>
<protein>
    <recommendedName>
        <fullName evidence="11">Nodulation protein E</fullName>
    </recommendedName>
    <alternativeName>
        <fullName evidence="12">Host-specificity of nodulation protein B</fullName>
    </alternativeName>
</protein>
<evidence type="ECO:0000256" key="2">
    <source>
        <dbReference type="ARBA" id="ARBA00008467"/>
    </source>
</evidence>
<keyword evidence="5" id="KW-0997">Cell inner membrane</keyword>
<evidence type="ECO:0000256" key="8">
    <source>
        <dbReference type="ARBA" id="ARBA00022989"/>
    </source>
</evidence>
<keyword evidence="8" id="KW-1133">Transmembrane helix</keyword>
<dbReference type="OrthoDB" id="9808669at2"/>
<reference evidence="15 17" key="2">
    <citation type="submission" date="2018-07" db="EMBL/GenBank/DDBJ databases">
        <title>The Genome Sequence of Enterococcus sp. DIV0659b.</title>
        <authorList>
            <consortium name="The Broad Institute Genomics Platform"/>
            <consortium name="The Broad Institute Genomic Center for Infectious Diseases"/>
            <person name="Earl A."/>
            <person name="Manson A."/>
            <person name="Schwartman J."/>
            <person name="Gilmore M."/>
            <person name="Abouelleil A."/>
            <person name="Cao P."/>
            <person name="Chapman S."/>
            <person name="Cusick C."/>
            <person name="Shea T."/>
            <person name="Young S."/>
            <person name="Neafsey D."/>
            <person name="Nusbaum C."/>
            <person name="Birren B."/>
        </authorList>
    </citation>
    <scope>NUCLEOTIDE SEQUENCE [LARGE SCALE GENOMIC DNA]</scope>
    <source>
        <strain evidence="15 17">4G2_DIV0659</strain>
    </source>
</reference>
<keyword evidence="6 13" id="KW-0808">Transferase</keyword>
<evidence type="ECO:0000256" key="4">
    <source>
        <dbReference type="ARBA" id="ARBA00022475"/>
    </source>
</evidence>
<dbReference type="Gene3D" id="3.40.47.10">
    <property type="match status" value="1"/>
</dbReference>
<evidence type="ECO:0000313" key="15">
    <source>
        <dbReference type="EMBL" id="MEI5993684.1"/>
    </source>
</evidence>
<gene>
    <name evidence="15" type="ORF">A5880_001231</name>
    <name evidence="16" type="ORF">A5880_002206</name>
</gene>
<dbReference type="PANTHER" id="PTHR11712:SF352">
    <property type="entry name" value="3-OXOACYL-[ACYL-CARRIER-PROTEIN] SYNTHASE"/>
    <property type="match status" value="1"/>
</dbReference>
<keyword evidence="3" id="KW-0536">Nodulation</keyword>
<evidence type="ECO:0000313" key="17">
    <source>
        <dbReference type="Proteomes" id="UP000195139"/>
    </source>
</evidence>
<dbReference type="InterPro" id="IPR014031">
    <property type="entry name" value="Ketoacyl_synth_C"/>
</dbReference>
<feature type="domain" description="Ketosynthase family 3 (KS3)" evidence="14">
    <location>
        <begin position="1"/>
        <end position="398"/>
    </location>
</feature>
<comment type="function">
    <text evidence="10">Proposed to synthesize NOD factor fatty acyl chain. Involved in the synthesis of a highly unsaturated fatty acid moiety, which forms part of a lipo-oligosaccharide that is responsible for host specificity.</text>
</comment>
<dbReference type="GO" id="GO:0005886">
    <property type="term" value="C:plasma membrane"/>
    <property type="evidence" value="ECO:0007669"/>
    <property type="project" value="UniProtKB-SubCell"/>
</dbReference>
<dbReference type="PANTHER" id="PTHR11712">
    <property type="entry name" value="POLYKETIDE SYNTHASE-RELATED"/>
    <property type="match status" value="1"/>
</dbReference>
<evidence type="ECO:0000256" key="9">
    <source>
        <dbReference type="ARBA" id="ARBA00023136"/>
    </source>
</evidence>
<comment type="subcellular location">
    <subcellularLocation>
        <location evidence="1">Cell inner membrane</location>
    </subcellularLocation>
</comment>
<evidence type="ECO:0000256" key="6">
    <source>
        <dbReference type="ARBA" id="ARBA00022679"/>
    </source>
</evidence>
<dbReference type="CDD" id="cd00834">
    <property type="entry name" value="KAS_I_II"/>
    <property type="match status" value="1"/>
</dbReference>
<name>A0A242CCL4_9ENTE</name>